<comment type="subunit">
    <text evidence="2">Component of the Golgi-associated retrograde protein (GARP) complex.</text>
</comment>
<evidence type="ECO:0000313" key="6">
    <source>
        <dbReference type="Proteomes" id="UP001281761"/>
    </source>
</evidence>
<proteinExistence type="inferred from homology"/>
<name>A0ABQ9YKA3_9EUKA</name>
<keyword evidence="6" id="KW-1185">Reference proteome</keyword>
<protein>
    <recommendedName>
        <fullName evidence="2">Vacuolar protein sorting-associated protein 51 homolog</fullName>
    </recommendedName>
</protein>
<keyword evidence="3" id="KW-0175">Coiled coil</keyword>
<organism evidence="5 6">
    <name type="scientific">Blattamonas nauphoetae</name>
    <dbReference type="NCBI Taxonomy" id="2049346"/>
    <lineage>
        <taxon>Eukaryota</taxon>
        <taxon>Metamonada</taxon>
        <taxon>Preaxostyla</taxon>
        <taxon>Oxymonadida</taxon>
        <taxon>Blattamonas</taxon>
    </lineage>
</organism>
<comment type="similarity">
    <text evidence="1 2">Belongs to the VPS51 family.</text>
</comment>
<evidence type="ECO:0000256" key="4">
    <source>
        <dbReference type="SAM" id="MobiDB-lite"/>
    </source>
</evidence>
<dbReference type="PANTHER" id="PTHR15954">
    <property type="entry name" value="VACUOLAR PROTEIN SORTING-ASSOCIATED PROTEIN 51 HOMOLOG"/>
    <property type="match status" value="1"/>
</dbReference>
<keyword evidence="2" id="KW-0653">Protein transport</keyword>
<feature type="coiled-coil region" evidence="3">
    <location>
        <begin position="598"/>
        <end position="625"/>
    </location>
</feature>
<feature type="region of interest" description="Disordered" evidence="4">
    <location>
        <begin position="710"/>
        <end position="729"/>
    </location>
</feature>
<comment type="function">
    <text evidence="2">Acts as component of the GARP complex that is involved in retrograde transport from early and late endosomes to the trans-Golgi network (TGN).</text>
</comment>
<evidence type="ECO:0000256" key="2">
    <source>
        <dbReference type="RuleBase" id="RU368010"/>
    </source>
</evidence>
<dbReference type="Pfam" id="PF08700">
    <property type="entry name" value="VPS51_Exo84_N"/>
    <property type="match status" value="1"/>
</dbReference>
<evidence type="ECO:0000256" key="1">
    <source>
        <dbReference type="ARBA" id="ARBA00006080"/>
    </source>
</evidence>
<comment type="caution">
    <text evidence="5">The sequence shown here is derived from an EMBL/GenBank/DDBJ whole genome shotgun (WGS) entry which is preliminary data.</text>
</comment>
<sequence>MSLVKTEPLLAMKKKDASLTTNIRQLDSQLQDMVYNNYTKFITAGETIHEMGTHVAEMEHQMISLTENVDKIHQSSSHVDSHLGTHRQQLDELTKQSNFLKKLKYLHEIPSRIRTAYTHGADEQVVKYYKQMKQALQLFPDVESFKTEAKITEKVAHDLIVRLQDRIKERSRTLDDVTQDITLLLELGIQEKELIPTFESHGRRILLHILKRCENQDWLKDAVDYQGQQQQLQYQADHQYDGMPRRTQPTSDSDDFIPVPQQLSDALKGDVLSGVATSKSADERKIEQLAQLPLPESMRLHNTFLQTLGAFSDSYLGLFTSTQSYSRFVRDLYQTYEILVRRQLLCAKTPAELMSFMSNDDVSSDKIGQHDQPTGTSTLAVIPLYFRAASPADSGPALTTRAFLPELTFFCDDMRNLSKRLPKASMLDLAANSLQTIEKAHISESFCRLRIAYIRKINTLLSILPKHKIGQITISSHPRLALQPNGQFGELTSTKFSFSEDDMSARLWLSTPQPVYSLYRQAESYSAVVAGIESLMNEFENNTNQLLTTLYPLVLSDQQLMGVDQSEYFRTFLYSTLDTFFDSFVHTFKAKTDITSALNSADQQIESFSKVRDELEERLQQYDQDESSQTAVIDAYLQTLSELIDITILRQQPAQLSARLSSLSLFMSETATLRNTEDTRDSDLVDQIDPPKLKDIRTFFAQKERFAESLQQSDQGSSQRSSPQSQPQIVDVATEQSDALLAFDSKIRKTSPNLTPAGILVYSALCSEFPALLSHVTSTIQSLYAMPSEISGAPQSVQLSLKQISLLSAQFESTVRFLLQRYVTINTIRLSFLLHEATMRALNNSETSTEKATNPSLEVTLYTYFLKTLRSELSGLFGGIKIPKDTKNHTNPADVYLEIVSGSLILWNEQLLQLQLPSSTFTQIKVDCDYISAKLSESSSYHLQKLTSELDKTLTTAARRRIMNEENYDFTQSIHSDSSAAFPSQFEIQLNKFDVR</sequence>
<dbReference type="EMBL" id="JARBJD010000003">
    <property type="protein sequence ID" value="KAK2964186.1"/>
    <property type="molecule type" value="Genomic_DNA"/>
</dbReference>
<feature type="compositionally biased region" description="Low complexity" evidence="4">
    <location>
        <begin position="710"/>
        <end position="728"/>
    </location>
</feature>
<keyword evidence="2" id="KW-0813">Transport</keyword>
<dbReference type="Proteomes" id="UP001281761">
    <property type="component" value="Unassembled WGS sequence"/>
</dbReference>
<keyword evidence="2" id="KW-0445">Lipid transport</keyword>
<dbReference type="PANTHER" id="PTHR15954:SF4">
    <property type="entry name" value="VACUOLAR PROTEIN SORTING-ASSOCIATED PROTEIN 51 HOMOLOG"/>
    <property type="match status" value="1"/>
</dbReference>
<comment type="subcellular location">
    <subcellularLocation>
        <location evidence="2">Golgi apparatus</location>
        <location evidence="2">trans-Golgi network</location>
    </subcellularLocation>
</comment>
<keyword evidence="2" id="KW-0333">Golgi apparatus</keyword>
<dbReference type="InterPro" id="IPR014812">
    <property type="entry name" value="Vps51"/>
</dbReference>
<accession>A0ABQ9YKA3</accession>
<evidence type="ECO:0000313" key="5">
    <source>
        <dbReference type="EMBL" id="KAK2964186.1"/>
    </source>
</evidence>
<gene>
    <name evidence="5" type="ORF">BLNAU_717</name>
</gene>
<reference evidence="5 6" key="1">
    <citation type="journal article" date="2022" name="bioRxiv">
        <title>Genomics of Preaxostyla Flagellates Illuminates Evolutionary Transitions and the Path Towards Mitochondrial Loss.</title>
        <authorList>
            <person name="Novak L.V.F."/>
            <person name="Treitli S.C."/>
            <person name="Pyrih J."/>
            <person name="Halakuc P."/>
            <person name="Pipaliya S.V."/>
            <person name="Vacek V."/>
            <person name="Brzon O."/>
            <person name="Soukal P."/>
            <person name="Eme L."/>
            <person name="Dacks J.B."/>
            <person name="Karnkowska A."/>
            <person name="Elias M."/>
            <person name="Hampl V."/>
        </authorList>
    </citation>
    <scope>NUCLEOTIDE SEQUENCE [LARGE SCALE GENOMIC DNA]</scope>
    <source>
        <strain evidence="5">NAU3</strain>
        <tissue evidence="5">Gut</tissue>
    </source>
</reference>
<evidence type="ECO:0000256" key="3">
    <source>
        <dbReference type="SAM" id="Coils"/>
    </source>
</evidence>